<organism evidence="2 3">
    <name type="scientific">Melanomma pulvis-pyrius CBS 109.77</name>
    <dbReference type="NCBI Taxonomy" id="1314802"/>
    <lineage>
        <taxon>Eukaryota</taxon>
        <taxon>Fungi</taxon>
        <taxon>Dikarya</taxon>
        <taxon>Ascomycota</taxon>
        <taxon>Pezizomycotina</taxon>
        <taxon>Dothideomycetes</taxon>
        <taxon>Pleosporomycetidae</taxon>
        <taxon>Pleosporales</taxon>
        <taxon>Melanommataceae</taxon>
        <taxon>Melanomma</taxon>
    </lineage>
</organism>
<feature type="region of interest" description="Disordered" evidence="1">
    <location>
        <begin position="39"/>
        <end position="58"/>
    </location>
</feature>
<proteinExistence type="predicted"/>
<gene>
    <name evidence="2" type="ORF">K505DRAFT_324747</name>
</gene>
<evidence type="ECO:0000256" key="1">
    <source>
        <dbReference type="SAM" id="MobiDB-lite"/>
    </source>
</evidence>
<name>A0A6A6XFI4_9PLEO</name>
<dbReference type="Proteomes" id="UP000799757">
    <property type="component" value="Unassembled WGS sequence"/>
</dbReference>
<dbReference type="AlphaFoldDB" id="A0A6A6XFI4"/>
<feature type="region of interest" description="Disordered" evidence="1">
    <location>
        <begin position="69"/>
        <end position="98"/>
    </location>
</feature>
<accession>A0A6A6XFI4</accession>
<evidence type="ECO:0000313" key="2">
    <source>
        <dbReference type="EMBL" id="KAF2794457.1"/>
    </source>
</evidence>
<feature type="compositionally biased region" description="Pro residues" evidence="1">
    <location>
        <begin position="46"/>
        <end position="58"/>
    </location>
</feature>
<keyword evidence="3" id="KW-1185">Reference proteome</keyword>
<reference evidence="2" key="1">
    <citation type="journal article" date="2020" name="Stud. Mycol.">
        <title>101 Dothideomycetes genomes: a test case for predicting lifestyles and emergence of pathogens.</title>
        <authorList>
            <person name="Haridas S."/>
            <person name="Albert R."/>
            <person name="Binder M."/>
            <person name="Bloem J."/>
            <person name="Labutti K."/>
            <person name="Salamov A."/>
            <person name="Andreopoulos B."/>
            <person name="Baker S."/>
            <person name="Barry K."/>
            <person name="Bills G."/>
            <person name="Bluhm B."/>
            <person name="Cannon C."/>
            <person name="Castanera R."/>
            <person name="Culley D."/>
            <person name="Daum C."/>
            <person name="Ezra D."/>
            <person name="Gonzalez J."/>
            <person name="Henrissat B."/>
            <person name="Kuo A."/>
            <person name="Liang C."/>
            <person name="Lipzen A."/>
            <person name="Lutzoni F."/>
            <person name="Magnuson J."/>
            <person name="Mondo S."/>
            <person name="Nolan M."/>
            <person name="Ohm R."/>
            <person name="Pangilinan J."/>
            <person name="Park H.-J."/>
            <person name="Ramirez L."/>
            <person name="Alfaro M."/>
            <person name="Sun H."/>
            <person name="Tritt A."/>
            <person name="Yoshinaga Y."/>
            <person name="Zwiers L.-H."/>
            <person name="Turgeon B."/>
            <person name="Goodwin S."/>
            <person name="Spatafora J."/>
            <person name="Crous P."/>
            <person name="Grigoriev I."/>
        </authorList>
    </citation>
    <scope>NUCLEOTIDE SEQUENCE</scope>
    <source>
        <strain evidence="2">CBS 109.77</strain>
    </source>
</reference>
<evidence type="ECO:0000313" key="3">
    <source>
        <dbReference type="Proteomes" id="UP000799757"/>
    </source>
</evidence>
<dbReference type="EMBL" id="MU001890">
    <property type="protein sequence ID" value="KAF2794457.1"/>
    <property type="molecule type" value="Genomic_DNA"/>
</dbReference>
<protein>
    <submittedName>
        <fullName evidence="2">Uncharacterized protein</fullName>
    </submittedName>
</protein>
<sequence>MPSCSSPRHGRIAESWRTSVAHLSSPLTTVHRRSILLQPSLRQPSAPLPAPADQPPRIPRTQQAVQYDGSLPDAHNQCRLKLPHSVPEKPLTNEATRSLSTRRSLPYCVLCRTHNGSIATPSNTNGYLQLPRQPACPK</sequence>